<dbReference type="Proteomes" id="UP000464330">
    <property type="component" value="Chromosome"/>
</dbReference>
<name>A0A6C0QTV7_9BACL</name>
<proteinExistence type="predicted"/>
<gene>
    <name evidence="1" type="ORF">ERICV_03065</name>
</gene>
<evidence type="ECO:0000313" key="1">
    <source>
        <dbReference type="EMBL" id="QHZ52179.1"/>
    </source>
</evidence>
<sequence length="100" mass="12014">MCKVFFRNMSQRKRVSEKLKVIKRMPPSYHTLPGQKFDIKKSEVIRWLIDQPEILNHLWDRLKFSGYVEYDPETRLWTGIDYADTCPHGDGWDDCPDCRH</sequence>
<organism evidence="1 2">
    <name type="scientific">Paenibacillus larvae subsp. larvae</name>
    <dbReference type="NCBI Taxonomy" id="147375"/>
    <lineage>
        <taxon>Bacteria</taxon>
        <taxon>Bacillati</taxon>
        <taxon>Bacillota</taxon>
        <taxon>Bacilli</taxon>
        <taxon>Bacillales</taxon>
        <taxon>Paenibacillaceae</taxon>
        <taxon>Paenibacillus</taxon>
    </lineage>
</organism>
<dbReference type="AlphaFoldDB" id="A0A6C0QTV7"/>
<accession>A0A6C0QTV7</accession>
<reference evidence="1 2" key="1">
    <citation type="journal article" date="2020" name="Int. J. Med. Microbiol.">
        <title>Discovery of Paenibacillus larvae ERIC V: Phenotypic and genomic comparison to genotypes ERIC I-IV reveal different inventories of virulence factors which correlate with epidemiological prevalences of American Foulbrood.</title>
        <authorList>
            <person name="Beims H."/>
            <person name="Bunk B."/>
            <person name="Erler S."/>
            <person name="Mohr K.I."/>
            <person name="Sproer C."/>
            <person name="Pradella S."/>
            <person name="Gunther G."/>
            <person name="Rohde M."/>
            <person name="von der Ohe W."/>
            <person name="Steinert M."/>
        </authorList>
    </citation>
    <scope>NUCLEOTIDE SEQUENCE [LARGE SCALE GENOMIC DNA]</scope>
    <source>
        <strain evidence="1">Eric_V</strain>
    </source>
</reference>
<evidence type="ECO:0000313" key="2">
    <source>
        <dbReference type="Proteomes" id="UP000464330"/>
    </source>
</evidence>
<dbReference type="EMBL" id="CP019717">
    <property type="protein sequence ID" value="QHZ52179.1"/>
    <property type="molecule type" value="Genomic_DNA"/>
</dbReference>
<protein>
    <submittedName>
        <fullName evidence="1">Uncharacterized protein</fullName>
    </submittedName>
</protein>